<dbReference type="InterPro" id="IPR032466">
    <property type="entry name" value="Metal_Hydrolase"/>
</dbReference>
<name>A0A0D7K8R8_9BURK</name>
<feature type="domain" description="Amidohydrolase-related" evidence="5">
    <location>
        <begin position="49"/>
        <end position="434"/>
    </location>
</feature>
<dbReference type="NCBIfam" id="NF006681">
    <property type="entry name" value="PRK09229.1-2"/>
    <property type="match status" value="1"/>
</dbReference>
<dbReference type="Pfam" id="PF22429">
    <property type="entry name" value="HutF_N"/>
    <property type="match status" value="1"/>
</dbReference>
<dbReference type="GO" id="GO:0046872">
    <property type="term" value="F:metal ion binding"/>
    <property type="evidence" value="ECO:0007669"/>
    <property type="project" value="UniProtKB-KW"/>
</dbReference>
<evidence type="ECO:0000259" key="6">
    <source>
        <dbReference type="Pfam" id="PF22429"/>
    </source>
</evidence>
<comment type="cofactor">
    <cofactor evidence="1">
        <name>Zn(2+)</name>
        <dbReference type="ChEBI" id="CHEBI:29105"/>
    </cofactor>
</comment>
<dbReference type="STRING" id="80878.RP29_11165"/>
<dbReference type="GO" id="GO:0005829">
    <property type="term" value="C:cytosol"/>
    <property type="evidence" value="ECO:0007669"/>
    <property type="project" value="TreeGrafter"/>
</dbReference>
<evidence type="ECO:0000313" key="7">
    <source>
        <dbReference type="EMBL" id="KJA10399.1"/>
    </source>
</evidence>
<organism evidence="7 8">
    <name type="scientific">Acidovorax temperans</name>
    <dbReference type="NCBI Taxonomy" id="80878"/>
    <lineage>
        <taxon>Bacteria</taxon>
        <taxon>Pseudomonadati</taxon>
        <taxon>Pseudomonadota</taxon>
        <taxon>Betaproteobacteria</taxon>
        <taxon>Burkholderiales</taxon>
        <taxon>Comamonadaceae</taxon>
        <taxon>Acidovorax</taxon>
    </lineage>
</organism>
<dbReference type="NCBIfam" id="TIGR02022">
    <property type="entry name" value="hutF"/>
    <property type="match status" value="1"/>
</dbReference>
<feature type="domain" description="Formimidoylglutamate deiminase N-terminal" evidence="6">
    <location>
        <begin position="1"/>
        <end position="41"/>
    </location>
</feature>
<evidence type="ECO:0000313" key="8">
    <source>
        <dbReference type="Proteomes" id="UP000032566"/>
    </source>
</evidence>
<dbReference type="SUPFAM" id="SSF51338">
    <property type="entry name" value="Composite domain of metallo-dependent hydrolases"/>
    <property type="match status" value="1"/>
</dbReference>
<dbReference type="PANTHER" id="PTHR11271:SF48">
    <property type="entry name" value="AMIDOHYDROLASE-RELATED DOMAIN-CONTAINING PROTEIN"/>
    <property type="match status" value="1"/>
</dbReference>
<dbReference type="InterPro" id="IPR006680">
    <property type="entry name" value="Amidohydro-rel"/>
</dbReference>
<sequence>MNQIFAADALLPTGWARNVLIAWDGAGRIAQVAPGATAPAGVPTAAGPVIPGMPNLHSHAFQRAFAGLTEYRGQAEDSFWSWRNLMYRFAQRITPESLEAIATWLYIEMLEAGYTSVCEFHYVHHDTDGRPYADDATLSLALLRAARTAGIAITLLPVLYQTSGFGGKPPRADQVRFIRSTDNMLSLLERLAPAVQAQGAVLGLAPHSLRAVPPDSLAAAVQGLTALNPQAPIHIHIAEQTQEVDDCIAWSGQRPVQWLLNHAPVDERWCLVHATHMTPDEYAGAARTGAVAGICPTTEANLGDGIFDMPLWLQQGGRWGVGSDSHACVNAAEELLMLEYGQRLSRRQRNVLASRSQPEVATAMALQAVQGGAQASGRWGAGAAAGIAVGQSADWVVLDAQHVALRSLPAPAMLSAHVFASHRTSAIDSVWVGGARRVAQGRHALHDSAASAFATARASTFAPD</sequence>
<evidence type="ECO:0000256" key="3">
    <source>
        <dbReference type="ARBA" id="ARBA00022801"/>
    </source>
</evidence>
<keyword evidence="8" id="KW-1185">Reference proteome</keyword>
<evidence type="ECO:0000259" key="5">
    <source>
        <dbReference type="Pfam" id="PF01979"/>
    </source>
</evidence>
<evidence type="ECO:0000256" key="1">
    <source>
        <dbReference type="ARBA" id="ARBA00001947"/>
    </source>
</evidence>
<comment type="caution">
    <text evidence="7">The sequence shown here is derived from an EMBL/GenBank/DDBJ whole genome shotgun (WGS) entry which is preliminary data.</text>
</comment>
<keyword evidence="3" id="KW-0378">Hydrolase</keyword>
<proteinExistence type="predicted"/>
<dbReference type="InterPro" id="IPR051607">
    <property type="entry name" value="Metallo-dep_hydrolases"/>
</dbReference>
<dbReference type="NCBIfam" id="NF006684">
    <property type="entry name" value="PRK09229.1-5"/>
    <property type="match status" value="1"/>
</dbReference>
<dbReference type="SUPFAM" id="SSF51556">
    <property type="entry name" value="Metallo-dependent hydrolases"/>
    <property type="match status" value="1"/>
</dbReference>
<dbReference type="InterPro" id="IPR010252">
    <property type="entry name" value="HutF"/>
</dbReference>
<protein>
    <submittedName>
        <fullName evidence="7">N-formimino-L-glutamate deiminase</fullName>
    </submittedName>
</protein>
<dbReference type="Gene3D" id="2.30.40.10">
    <property type="entry name" value="Urease, subunit C, domain 1"/>
    <property type="match status" value="1"/>
</dbReference>
<dbReference type="AlphaFoldDB" id="A0A0D7K8R8"/>
<dbReference type="PANTHER" id="PTHR11271">
    <property type="entry name" value="GUANINE DEAMINASE"/>
    <property type="match status" value="1"/>
</dbReference>
<dbReference type="EMBL" id="JXYQ01000033">
    <property type="protein sequence ID" value="KJA10399.1"/>
    <property type="molecule type" value="Genomic_DNA"/>
</dbReference>
<dbReference type="GO" id="GO:0019239">
    <property type="term" value="F:deaminase activity"/>
    <property type="evidence" value="ECO:0007669"/>
    <property type="project" value="TreeGrafter"/>
</dbReference>
<reference evidence="7 8" key="1">
    <citation type="submission" date="2014-12" db="EMBL/GenBank/DDBJ databases">
        <title>Isolation of bacteria from lake water.</title>
        <authorList>
            <person name="Sheng K.-Y."/>
            <person name="Chin P.-S."/>
            <person name="Chan K.-G."/>
            <person name="Tan G.S."/>
        </authorList>
    </citation>
    <scope>NUCLEOTIDE SEQUENCE [LARGE SCALE GENOMIC DNA]</scope>
    <source>
        <strain evidence="7 8">KY4</strain>
    </source>
</reference>
<dbReference type="InterPro" id="IPR055156">
    <property type="entry name" value="HutF-like_N"/>
</dbReference>
<dbReference type="Proteomes" id="UP000032566">
    <property type="component" value="Unassembled WGS sequence"/>
</dbReference>
<dbReference type="InterPro" id="IPR011059">
    <property type="entry name" value="Metal-dep_hydrolase_composite"/>
</dbReference>
<dbReference type="OrthoDB" id="9796020at2"/>
<dbReference type="Gene3D" id="3.20.20.140">
    <property type="entry name" value="Metal-dependent hydrolases"/>
    <property type="match status" value="1"/>
</dbReference>
<dbReference type="PATRIC" id="fig|80878.5.peg.1907"/>
<keyword evidence="2" id="KW-0479">Metal-binding</keyword>
<gene>
    <name evidence="7" type="ORF">RP29_11165</name>
</gene>
<evidence type="ECO:0000256" key="4">
    <source>
        <dbReference type="ARBA" id="ARBA00022833"/>
    </source>
</evidence>
<evidence type="ECO:0000256" key="2">
    <source>
        <dbReference type="ARBA" id="ARBA00022723"/>
    </source>
</evidence>
<accession>A0A0D7K8R8</accession>
<keyword evidence="4" id="KW-0862">Zinc</keyword>
<dbReference type="RefSeq" id="WP_044398411.1">
    <property type="nucleotide sequence ID" value="NZ_JXYQ01000033.1"/>
</dbReference>
<dbReference type="Pfam" id="PF01979">
    <property type="entry name" value="Amidohydro_1"/>
    <property type="match status" value="1"/>
</dbReference>